<gene>
    <name evidence="4" type="ORF">BJ212DRAFT_903626</name>
</gene>
<keyword evidence="2" id="KW-0677">Repeat</keyword>
<evidence type="ECO:0000256" key="3">
    <source>
        <dbReference type="PROSITE-ProRule" id="PRU00221"/>
    </source>
</evidence>
<dbReference type="Gene3D" id="2.130.10.10">
    <property type="entry name" value="YVTN repeat-like/Quinoprotein amine dehydrogenase"/>
    <property type="match status" value="2"/>
</dbReference>
<sequence length="533" mass="58486">MASTSTKAAAMKSNLKPAMTLQGHGEYIRCISYFPDGQRMISGSYDKTARQWNLKAGREIEEARDVCKKKVLAVVVSRDGRWVITGGGDYNSAELKACEIETGIVKQLQGHSRMITCIDISVDNMLLASGARDFTVRIWNLDTGKLMTGPFKSIGYMAAVRFSLGSKKLAVKSWVGNWLEVWDVQSQVLDARIAGKFPDNGGFTNAPVFWTNKNKNILTGFSFTDDDARTIYEFDASTLQTVGAAFEGHTNTVTGLALSFDGTFLASAGEDDTIKLWAFESRQLLASFDVRNPRVLVLSPDSRKLAYTTVSHSEDDYKIYICNTPPDVLAQATPPSDLLNSNVTLRPAAGRCRPPIPTTHLVQRPLPAIDLQQPMFARLGKLLRFSFTNALRPGQKDQPRDPLDFSATLPLPIPLSGHTSTQGHSDVNSVENYRLLSTTRAPTILPTTFTALIHYLTSWWPVRGGHAQPSVVDIPLAQAQERNVAADAPKKDEDIVPIEYLDPPTPNPDSQQSAAVAHPVTGEHGGERSCFCF</sequence>
<dbReference type="Pfam" id="PF00400">
    <property type="entry name" value="WD40"/>
    <property type="match status" value="3"/>
</dbReference>
<evidence type="ECO:0000256" key="1">
    <source>
        <dbReference type="ARBA" id="ARBA00022574"/>
    </source>
</evidence>
<evidence type="ECO:0000256" key="2">
    <source>
        <dbReference type="ARBA" id="ARBA00022737"/>
    </source>
</evidence>
<proteinExistence type="predicted"/>
<dbReference type="GeneID" id="64638324"/>
<dbReference type="CDD" id="cd00200">
    <property type="entry name" value="WD40"/>
    <property type="match status" value="1"/>
</dbReference>
<dbReference type="InterPro" id="IPR020472">
    <property type="entry name" value="WD40_PAC1"/>
</dbReference>
<dbReference type="EMBL" id="JABBWG010000006">
    <property type="protein sequence ID" value="KAG1821532.1"/>
    <property type="molecule type" value="Genomic_DNA"/>
</dbReference>
<dbReference type="SUPFAM" id="SSF50978">
    <property type="entry name" value="WD40 repeat-like"/>
    <property type="match status" value="1"/>
</dbReference>
<organism evidence="4 5">
    <name type="scientific">Suillus subaureus</name>
    <dbReference type="NCBI Taxonomy" id="48587"/>
    <lineage>
        <taxon>Eukaryota</taxon>
        <taxon>Fungi</taxon>
        <taxon>Dikarya</taxon>
        <taxon>Basidiomycota</taxon>
        <taxon>Agaricomycotina</taxon>
        <taxon>Agaricomycetes</taxon>
        <taxon>Agaricomycetidae</taxon>
        <taxon>Boletales</taxon>
        <taxon>Suillineae</taxon>
        <taxon>Suillaceae</taxon>
        <taxon>Suillus</taxon>
    </lineage>
</organism>
<comment type="caution">
    <text evidence="4">The sequence shown here is derived from an EMBL/GenBank/DDBJ whole genome shotgun (WGS) entry which is preliminary data.</text>
</comment>
<feature type="repeat" description="WD" evidence="3">
    <location>
        <begin position="246"/>
        <end position="287"/>
    </location>
</feature>
<name>A0A9P7EGV0_9AGAM</name>
<keyword evidence="1 3" id="KW-0853">WD repeat</keyword>
<evidence type="ECO:0000313" key="4">
    <source>
        <dbReference type="EMBL" id="KAG1821532.1"/>
    </source>
</evidence>
<dbReference type="PANTHER" id="PTHR19848:SF8">
    <property type="entry name" value="F-BOX AND WD REPEAT DOMAIN CONTAINING 7"/>
    <property type="match status" value="1"/>
</dbReference>
<keyword evidence="5" id="KW-1185">Reference proteome</keyword>
<feature type="repeat" description="WD" evidence="3">
    <location>
        <begin position="21"/>
        <end position="62"/>
    </location>
</feature>
<dbReference type="PRINTS" id="PR00320">
    <property type="entry name" value="GPROTEINBRPT"/>
</dbReference>
<dbReference type="PROSITE" id="PS50294">
    <property type="entry name" value="WD_REPEATS_REGION"/>
    <property type="match status" value="3"/>
</dbReference>
<dbReference type="AlphaFoldDB" id="A0A9P7EGV0"/>
<evidence type="ECO:0000313" key="5">
    <source>
        <dbReference type="Proteomes" id="UP000807769"/>
    </source>
</evidence>
<dbReference type="OrthoDB" id="2686672at2759"/>
<dbReference type="InterPro" id="IPR019775">
    <property type="entry name" value="WD40_repeat_CS"/>
</dbReference>
<dbReference type="PANTHER" id="PTHR19848">
    <property type="entry name" value="WD40 REPEAT PROTEIN"/>
    <property type="match status" value="1"/>
</dbReference>
<dbReference type="PROSITE" id="PS00678">
    <property type="entry name" value="WD_REPEATS_1"/>
    <property type="match status" value="1"/>
</dbReference>
<dbReference type="InterPro" id="IPR036322">
    <property type="entry name" value="WD40_repeat_dom_sf"/>
</dbReference>
<protein>
    <submittedName>
        <fullName evidence="4">WD40-repeat-containing domain protein</fullName>
    </submittedName>
</protein>
<dbReference type="Proteomes" id="UP000807769">
    <property type="component" value="Unassembled WGS sequence"/>
</dbReference>
<dbReference type="SMART" id="SM00320">
    <property type="entry name" value="WD40"/>
    <property type="match status" value="3"/>
</dbReference>
<dbReference type="InterPro" id="IPR015943">
    <property type="entry name" value="WD40/YVTN_repeat-like_dom_sf"/>
</dbReference>
<reference evidence="4" key="1">
    <citation type="journal article" date="2020" name="New Phytol.">
        <title>Comparative genomics reveals dynamic genome evolution in host specialist ectomycorrhizal fungi.</title>
        <authorList>
            <person name="Lofgren L.A."/>
            <person name="Nguyen N.H."/>
            <person name="Vilgalys R."/>
            <person name="Ruytinx J."/>
            <person name="Liao H.L."/>
            <person name="Branco S."/>
            <person name="Kuo A."/>
            <person name="LaButti K."/>
            <person name="Lipzen A."/>
            <person name="Andreopoulos W."/>
            <person name="Pangilinan J."/>
            <person name="Riley R."/>
            <person name="Hundley H."/>
            <person name="Na H."/>
            <person name="Barry K."/>
            <person name="Grigoriev I.V."/>
            <person name="Stajich J.E."/>
            <person name="Kennedy P.G."/>
        </authorList>
    </citation>
    <scope>NUCLEOTIDE SEQUENCE</scope>
    <source>
        <strain evidence="4">MN1</strain>
    </source>
</reference>
<dbReference type="RefSeq" id="XP_041196272.1">
    <property type="nucleotide sequence ID" value="XM_041344308.1"/>
</dbReference>
<feature type="repeat" description="WD" evidence="3">
    <location>
        <begin position="108"/>
        <end position="149"/>
    </location>
</feature>
<dbReference type="PROSITE" id="PS50082">
    <property type="entry name" value="WD_REPEATS_2"/>
    <property type="match status" value="3"/>
</dbReference>
<accession>A0A9P7EGV0</accession>
<dbReference type="InterPro" id="IPR001680">
    <property type="entry name" value="WD40_rpt"/>
</dbReference>